<protein>
    <recommendedName>
        <fullName evidence="3">Ada DNA repair metal-binding domain-containing protein</fullName>
    </recommendedName>
</protein>
<reference evidence="4" key="1">
    <citation type="journal article" date="2020" name="mSystems">
        <title>Genome- and Community-Level Interaction Insights into Carbon Utilization and Element Cycling Functions of Hydrothermarchaeota in Hydrothermal Sediment.</title>
        <authorList>
            <person name="Zhou Z."/>
            <person name="Liu Y."/>
            <person name="Xu W."/>
            <person name="Pan J."/>
            <person name="Luo Z.H."/>
            <person name="Li M."/>
        </authorList>
    </citation>
    <scope>NUCLEOTIDE SEQUENCE [LARGE SCALE GENOMIC DNA]</scope>
    <source>
        <strain evidence="4">SpSt-81</strain>
    </source>
</reference>
<dbReference type="InterPro" id="IPR045584">
    <property type="entry name" value="Pilin-like"/>
</dbReference>
<evidence type="ECO:0000313" key="4">
    <source>
        <dbReference type="EMBL" id="HFX13598.1"/>
    </source>
</evidence>
<dbReference type="GO" id="GO:0003677">
    <property type="term" value="F:DNA binding"/>
    <property type="evidence" value="ECO:0007669"/>
    <property type="project" value="InterPro"/>
</dbReference>
<dbReference type="Pfam" id="PF02805">
    <property type="entry name" value="Ada_Zn_binding"/>
    <property type="match status" value="1"/>
</dbReference>
<keyword evidence="2" id="KW-0812">Transmembrane</keyword>
<dbReference type="InterPro" id="IPR004026">
    <property type="entry name" value="Ada_DNA_repair_Zn-bd"/>
</dbReference>
<evidence type="ECO:0000259" key="3">
    <source>
        <dbReference type="Pfam" id="PF02805"/>
    </source>
</evidence>
<accession>A0A7C3RIG1</accession>
<feature type="transmembrane region" description="Helical" evidence="2">
    <location>
        <begin position="12"/>
        <end position="32"/>
    </location>
</feature>
<keyword evidence="2" id="KW-0472">Membrane</keyword>
<dbReference type="GO" id="GO:0008270">
    <property type="term" value="F:zinc ion binding"/>
    <property type="evidence" value="ECO:0007669"/>
    <property type="project" value="InterPro"/>
</dbReference>
<dbReference type="AlphaFoldDB" id="A0A7C3RIG1"/>
<evidence type="ECO:0000256" key="2">
    <source>
        <dbReference type="SAM" id="Phobius"/>
    </source>
</evidence>
<dbReference type="Gene3D" id="3.30.700.10">
    <property type="entry name" value="Glycoprotein, Type 4 Pilin"/>
    <property type="match status" value="1"/>
</dbReference>
<dbReference type="InterPro" id="IPR035451">
    <property type="entry name" value="Ada-like_dom_sf"/>
</dbReference>
<name>A0A7C3RIG1_DICTH</name>
<sequence length="178" mass="21112">MTKVRRGFSSLEILIVISILFILVSLALPLYFNTIEEAKRDTQHNNMQLITKEIEIFAIKYGRYPNLNELQDLLSKFFEYPISPYNDKHYTFTSDITYFRNAFKNDNFKNAHIIFYAYEEKAYTIFYYPPKFYVGNKGTKKFHYPWCWTLPSPQNQTFLKTRNEAVENGYSPCGNCLP</sequence>
<comment type="caution">
    <text evidence="4">The sequence shown here is derived from an EMBL/GenBank/DDBJ whole genome shotgun (WGS) entry which is preliminary data.</text>
</comment>
<organism evidence="4">
    <name type="scientific">Dictyoglomus thermophilum</name>
    <dbReference type="NCBI Taxonomy" id="14"/>
    <lineage>
        <taxon>Bacteria</taxon>
        <taxon>Pseudomonadati</taxon>
        <taxon>Dictyoglomota</taxon>
        <taxon>Dictyoglomia</taxon>
        <taxon>Dictyoglomales</taxon>
        <taxon>Dictyoglomaceae</taxon>
        <taxon>Dictyoglomus</taxon>
    </lineage>
</organism>
<dbReference type="GO" id="GO:0006281">
    <property type="term" value="P:DNA repair"/>
    <property type="evidence" value="ECO:0007669"/>
    <property type="project" value="InterPro"/>
</dbReference>
<dbReference type="EMBL" id="DTIN01000015">
    <property type="protein sequence ID" value="HFX13598.1"/>
    <property type="molecule type" value="Genomic_DNA"/>
</dbReference>
<keyword evidence="2" id="KW-1133">Transmembrane helix</keyword>
<dbReference type="Gene3D" id="3.40.10.10">
    <property type="entry name" value="DNA Methylphosphotriester Repair Domain"/>
    <property type="match status" value="1"/>
</dbReference>
<keyword evidence="1" id="KW-0010">Activator</keyword>
<dbReference type="GO" id="GO:0006355">
    <property type="term" value="P:regulation of DNA-templated transcription"/>
    <property type="evidence" value="ECO:0007669"/>
    <property type="project" value="InterPro"/>
</dbReference>
<evidence type="ECO:0000256" key="1">
    <source>
        <dbReference type="ARBA" id="ARBA00023159"/>
    </source>
</evidence>
<dbReference type="SUPFAM" id="SSF54523">
    <property type="entry name" value="Pili subunits"/>
    <property type="match status" value="1"/>
</dbReference>
<proteinExistence type="predicted"/>
<feature type="domain" description="Ada DNA repair metal-binding" evidence="3">
    <location>
        <begin position="131"/>
        <end position="178"/>
    </location>
</feature>
<gene>
    <name evidence="4" type="ORF">ENW00_05495</name>
</gene>
<dbReference type="GO" id="GO:0008168">
    <property type="term" value="F:methyltransferase activity"/>
    <property type="evidence" value="ECO:0007669"/>
    <property type="project" value="InterPro"/>
</dbReference>